<proteinExistence type="predicted"/>
<evidence type="ECO:0000256" key="4">
    <source>
        <dbReference type="ARBA" id="ARBA00022989"/>
    </source>
</evidence>
<keyword evidence="4 6" id="KW-1133">Transmembrane helix</keyword>
<dbReference type="GO" id="GO:0016020">
    <property type="term" value="C:membrane"/>
    <property type="evidence" value="ECO:0007669"/>
    <property type="project" value="UniProtKB-SubCell"/>
</dbReference>
<sequence>MFKRKQKGFTLIELLVVIAIIGLLAGIVLVSLGGAQDSARDARITAALTQSRSLAELVASSNNGSYMLGGAGAANTDFCDAVNTLNQAHAIYSIELDAIEDDVLAQNSASALGCQADASNFCVYATLNNGQFYCVDSEASAGQTVTDPNADGLCLDDATPTFVCP</sequence>
<comment type="subcellular location">
    <subcellularLocation>
        <location evidence="1">Membrane</location>
        <topology evidence="1">Single-pass membrane protein</topology>
    </subcellularLocation>
</comment>
<feature type="transmembrane region" description="Helical" evidence="6">
    <location>
        <begin position="12"/>
        <end position="35"/>
    </location>
</feature>
<dbReference type="InterPro" id="IPR002416">
    <property type="entry name" value="T2SS_protein-GspH"/>
</dbReference>
<keyword evidence="3 6" id="KW-0812">Transmembrane</keyword>
<protein>
    <recommendedName>
        <fullName evidence="9">Type II secretion system protein GspG C-terminal domain-containing protein</fullName>
    </recommendedName>
</protein>
<evidence type="ECO:0000256" key="3">
    <source>
        <dbReference type="ARBA" id="ARBA00022692"/>
    </source>
</evidence>
<evidence type="ECO:0008006" key="9">
    <source>
        <dbReference type="Google" id="ProtNLM"/>
    </source>
</evidence>
<gene>
    <name evidence="7" type="ORF">A2940_00390</name>
</gene>
<dbReference type="InterPro" id="IPR045584">
    <property type="entry name" value="Pilin-like"/>
</dbReference>
<dbReference type="PROSITE" id="PS00409">
    <property type="entry name" value="PROKAR_NTER_METHYL"/>
    <property type="match status" value="1"/>
</dbReference>
<evidence type="ECO:0000256" key="1">
    <source>
        <dbReference type="ARBA" id="ARBA00004167"/>
    </source>
</evidence>
<dbReference type="SUPFAM" id="SSF54523">
    <property type="entry name" value="Pili subunits"/>
    <property type="match status" value="1"/>
</dbReference>
<dbReference type="NCBIfam" id="TIGR02532">
    <property type="entry name" value="IV_pilin_GFxxxE"/>
    <property type="match status" value="1"/>
</dbReference>
<dbReference type="Gene3D" id="3.30.700.10">
    <property type="entry name" value="Glycoprotein, Type 4 Pilin"/>
    <property type="match status" value="1"/>
</dbReference>
<evidence type="ECO:0000256" key="2">
    <source>
        <dbReference type="ARBA" id="ARBA00022481"/>
    </source>
</evidence>
<dbReference type="InterPro" id="IPR012902">
    <property type="entry name" value="N_methyl_site"/>
</dbReference>
<dbReference type="GO" id="GO:0015628">
    <property type="term" value="P:protein secretion by the type II secretion system"/>
    <property type="evidence" value="ECO:0007669"/>
    <property type="project" value="InterPro"/>
</dbReference>
<keyword evidence="2" id="KW-0488">Methylation</keyword>
<name>A0A1G2RMQ6_9BACT</name>
<dbReference type="GO" id="GO:0015627">
    <property type="term" value="C:type II protein secretion system complex"/>
    <property type="evidence" value="ECO:0007669"/>
    <property type="project" value="InterPro"/>
</dbReference>
<dbReference type="EMBL" id="MHUH01000005">
    <property type="protein sequence ID" value="OHA74097.1"/>
    <property type="molecule type" value="Genomic_DNA"/>
</dbReference>
<dbReference type="AlphaFoldDB" id="A0A1G2RMQ6"/>
<evidence type="ECO:0000256" key="6">
    <source>
        <dbReference type="SAM" id="Phobius"/>
    </source>
</evidence>
<comment type="caution">
    <text evidence="7">The sequence shown here is derived from an EMBL/GenBank/DDBJ whole genome shotgun (WGS) entry which is preliminary data.</text>
</comment>
<accession>A0A1G2RMQ6</accession>
<dbReference type="PRINTS" id="PR00885">
    <property type="entry name" value="BCTERIALGSPH"/>
</dbReference>
<organism evidence="7 8">
    <name type="scientific">Candidatus Wildermuthbacteria bacterium RIFCSPLOWO2_01_FULL_48_29</name>
    <dbReference type="NCBI Taxonomy" id="1802462"/>
    <lineage>
        <taxon>Bacteria</taxon>
        <taxon>Candidatus Wildermuthiibacteriota</taxon>
    </lineage>
</organism>
<dbReference type="PANTHER" id="PTHR30093">
    <property type="entry name" value="GENERAL SECRETION PATHWAY PROTEIN G"/>
    <property type="match status" value="1"/>
</dbReference>
<evidence type="ECO:0000256" key="5">
    <source>
        <dbReference type="ARBA" id="ARBA00023136"/>
    </source>
</evidence>
<evidence type="ECO:0000313" key="8">
    <source>
        <dbReference type="Proteomes" id="UP000178421"/>
    </source>
</evidence>
<evidence type="ECO:0000313" key="7">
    <source>
        <dbReference type="EMBL" id="OHA74097.1"/>
    </source>
</evidence>
<reference evidence="7 8" key="1">
    <citation type="journal article" date="2016" name="Nat. Commun.">
        <title>Thousands of microbial genomes shed light on interconnected biogeochemical processes in an aquifer system.</title>
        <authorList>
            <person name="Anantharaman K."/>
            <person name="Brown C.T."/>
            <person name="Hug L.A."/>
            <person name="Sharon I."/>
            <person name="Castelle C.J."/>
            <person name="Probst A.J."/>
            <person name="Thomas B.C."/>
            <person name="Singh A."/>
            <person name="Wilkins M.J."/>
            <person name="Karaoz U."/>
            <person name="Brodie E.L."/>
            <person name="Williams K.H."/>
            <person name="Hubbard S.S."/>
            <person name="Banfield J.F."/>
        </authorList>
    </citation>
    <scope>NUCLEOTIDE SEQUENCE [LARGE SCALE GENOMIC DNA]</scope>
</reference>
<dbReference type="Proteomes" id="UP000178421">
    <property type="component" value="Unassembled WGS sequence"/>
</dbReference>
<keyword evidence="5 6" id="KW-0472">Membrane</keyword>
<dbReference type="Pfam" id="PF07963">
    <property type="entry name" value="N_methyl"/>
    <property type="match status" value="1"/>
</dbReference>